<comment type="caution">
    <text evidence="2">The sequence shown here is derived from an EMBL/GenBank/DDBJ whole genome shotgun (WGS) entry which is preliminary data.</text>
</comment>
<organism evidence="2 3">
    <name type="scientific">Corchorus olitorius</name>
    <dbReference type="NCBI Taxonomy" id="93759"/>
    <lineage>
        <taxon>Eukaryota</taxon>
        <taxon>Viridiplantae</taxon>
        <taxon>Streptophyta</taxon>
        <taxon>Embryophyta</taxon>
        <taxon>Tracheophyta</taxon>
        <taxon>Spermatophyta</taxon>
        <taxon>Magnoliopsida</taxon>
        <taxon>eudicotyledons</taxon>
        <taxon>Gunneridae</taxon>
        <taxon>Pentapetalae</taxon>
        <taxon>rosids</taxon>
        <taxon>malvids</taxon>
        <taxon>Malvales</taxon>
        <taxon>Malvaceae</taxon>
        <taxon>Grewioideae</taxon>
        <taxon>Apeibeae</taxon>
        <taxon>Corchorus</taxon>
    </lineage>
</organism>
<evidence type="ECO:0000256" key="1">
    <source>
        <dbReference type="SAM" id="MobiDB-lite"/>
    </source>
</evidence>
<protein>
    <submittedName>
        <fullName evidence="2">S-type anion channel SLAH3-like protein</fullName>
    </submittedName>
</protein>
<dbReference type="AlphaFoldDB" id="A0A1R3H740"/>
<dbReference type="Proteomes" id="UP000187203">
    <property type="component" value="Unassembled WGS sequence"/>
</dbReference>
<accession>A0A1R3H740</accession>
<dbReference type="EMBL" id="AWUE01020779">
    <property type="protein sequence ID" value="OMO66165.1"/>
    <property type="molecule type" value="Genomic_DNA"/>
</dbReference>
<keyword evidence="3" id="KW-1185">Reference proteome</keyword>
<feature type="region of interest" description="Disordered" evidence="1">
    <location>
        <begin position="1"/>
        <end position="86"/>
    </location>
</feature>
<feature type="compositionally biased region" description="Polar residues" evidence="1">
    <location>
        <begin position="1"/>
        <end position="13"/>
    </location>
</feature>
<sequence>MGTQLDGDSSTRPANRDSPDGITNLYHKDSHQQCSSSPAHGGKITHNSRPGYASRDKAYPTLQEPSVEGEGQRMAHGGNDSTSASH</sequence>
<proteinExistence type="predicted"/>
<evidence type="ECO:0000313" key="2">
    <source>
        <dbReference type="EMBL" id="OMO66165.1"/>
    </source>
</evidence>
<evidence type="ECO:0000313" key="3">
    <source>
        <dbReference type="Proteomes" id="UP000187203"/>
    </source>
</evidence>
<gene>
    <name evidence="2" type="ORF">COLO4_30712</name>
</gene>
<reference evidence="3" key="1">
    <citation type="submission" date="2013-09" db="EMBL/GenBank/DDBJ databases">
        <title>Corchorus olitorius genome sequencing.</title>
        <authorList>
            <person name="Alam M."/>
            <person name="Haque M.S."/>
            <person name="Islam M.S."/>
            <person name="Emdad E.M."/>
            <person name="Islam M.M."/>
            <person name="Ahmed B."/>
            <person name="Halim A."/>
            <person name="Hossen Q.M.M."/>
            <person name="Hossain M.Z."/>
            <person name="Ahmed R."/>
            <person name="Khan M.M."/>
            <person name="Islam R."/>
            <person name="Rashid M.M."/>
            <person name="Khan S.A."/>
            <person name="Rahman M.S."/>
            <person name="Alam M."/>
            <person name="Yahiya A.S."/>
            <person name="Khan M.S."/>
            <person name="Azam M.S."/>
            <person name="Haque T."/>
            <person name="Lashkar M.Z.H."/>
            <person name="Akhand A.I."/>
            <person name="Morshed G."/>
            <person name="Roy S."/>
            <person name="Uddin K.S."/>
            <person name="Rabeya T."/>
            <person name="Hossain A.S."/>
            <person name="Chowdhury A."/>
            <person name="Snigdha A.R."/>
            <person name="Mortoza M.S."/>
            <person name="Matin S.A."/>
            <person name="Hoque S.M.E."/>
            <person name="Islam M.K."/>
            <person name="Roy D.K."/>
            <person name="Haider R."/>
            <person name="Moosa M.M."/>
            <person name="Elias S.M."/>
            <person name="Hasan A.M."/>
            <person name="Jahan S."/>
            <person name="Shafiuddin M."/>
            <person name="Mahmood N."/>
            <person name="Shommy N.S."/>
        </authorList>
    </citation>
    <scope>NUCLEOTIDE SEQUENCE [LARGE SCALE GENOMIC DNA]</scope>
    <source>
        <strain evidence="3">cv. O-4</strain>
    </source>
</reference>
<name>A0A1R3H740_9ROSI</name>